<name>A0A0G0ZIW9_9BACT</name>
<comment type="caution">
    <text evidence="2">The sequence shown here is derived from an EMBL/GenBank/DDBJ whole genome shotgun (WGS) entry which is preliminary data.</text>
</comment>
<dbReference type="STRING" id="1618659.UV11_C0005G0016"/>
<keyword evidence="1" id="KW-1133">Transmembrane helix</keyword>
<protein>
    <recommendedName>
        <fullName evidence="4">SH3b domain-containing protein</fullName>
    </recommendedName>
</protein>
<keyword evidence="1" id="KW-0472">Membrane</keyword>
<dbReference type="Proteomes" id="UP000034036">
    <property type="component" value="Unassembled WGS sequence"/>
</dbReference>
<keyword evidence="1" id="KW-0812">Transmembrane</keyword>
<sequence>MANQQKKSARSRRRASRLTEKQVLSALGDEIFSLAGEEIRDRDAWFVIGFSVFLAFSIIFVEMRKIDDLYEISFNEVKNYSAGAALLSENGAAENEIAVETRREFLFNDEVQTADDVFIFESPEAGSRIAGEKSQSSQGRIIGGPRNADGYVWWFVDYDEDPDGWTAENWLK</sequence>
<accession>A0A0G0ZIW9</accession>
<organism evidence="2 3">
    <name type="scientific">Candidatus Giovannonibacteria bacterium GW2011_GWF2_42_19</name>
    <dbReference type="NCBI Taxonomy" id="1618659"/>
    <lineage>
        <taxon>Bacteria</taxon>
        <taxon>Candidatus Giovannoniibacteriota</taxon>
    </lineage>
</organism>
<gene>
    <name evidence="2" type="ORF">UV11_C0005G0016</name>
</gene>
<evidence type="ECO:0008006" key="4">
    <source>
        <dbReference type="Google" id="ProtNLM"/>
    </source>
</evidence>
<proteinExistence type="predicted"/>
<dbReference type="AlphaFoldDB" id="A0A0G0ZIW9"/>
<evidence type="ECO:0000313" key="2">
    <source>
        <dbReference type="EMBL" id="KKS48697.1"/>
    </source>
</evidence>
<dbReference type="EMBL" id="LCDF01000005">
    <property type="protein sequence ID" value="KKS48697.1"/>
    <property type="molecule type" value="Genomic_DNA"/>
</dbReference>
<feature type="transmembrane region" description="Helical" evidence="1">
    <location>
        <begin position="44"/>
        <end position="61"/>
    </location>
</feature>
<evidence type="ECO:0000256" key="1">
    <source>
        <dbReference type="SAM" id="Phobius"/>
    </source>
</evidence>
<evidence type="ECO:0000313" key="3">
    <source>
        <dbReference type="Proteomes" id="UP000034036"/>
    </source>
</evidence>
<reference evidence="2 3" key="1">
    <citation type="journal article" date="2015" name="Nature">
        <title>rRNA introns, odd ribosomes, and small enigmatic genomes across a large radiation of phyla.</title>
        <authorList>
            <person name="Brown C.T."/>
            <person name="Hug L.A."/>
            <person name="Thomas B.C."/>
            <person name="Sharon I."/>
            <person name="Castelle C.J."/>
            <person name="Singh A."/>
            <person name="Wilkins M.J."/>
            <person name="Williams K.H."/>
            <person name="Banfield J.F."/>
        </authorList>
    </citation>
    <scope>NUCLEOTIDE SEQUENCE [LARGE SCALE GENOMIC DNA]</scope>
</reference>